<dbReference type="AlphaFoldDB" id="A0A9W6EZX5"/>
<keyword evidence="5" id="KW-0206">Cytoskeleton</keyword>
<dbReference type="PANTHER" id="PTHR11604:SF0">
    <property type="entry name" value="PROFILIN"/>
    <property type="match status" value="1"/>
</dbReference>
<organism evidence="7 8">
    <name type="scientific">Pleodorina starrii</name>
    <dbReference type="NCBI Taxonomy" id="330485"/>
    <lineage>
        <taxon>Eukaryota</taxon>
        <taxon>Viridiplantae</taxon>
        <taxon>Chlorophyta</taxon>
        <taxon>core chlorophytes</taxon>
        <taxon>Chlorophyceae</taxon>
        <taxon>CS clade</taxon>
        <taxon>Chlamydomonadales</taxon>
        <taxon>Volvocaceae</taxon>
        <taxon>Pleodorina</taxon>
    </lineage>
</organism>
<dbReference type="InterPro" id="IPR005455">
    <property type="entry name" value="PFN_euk"/>
</dbReference>
<comment type="similarity">
    <text evidence="2 6">Belongs to the profilin family.</text>
</comment>
<dbReference type="GO" id="GO:0003785">
    <property type="term" value="F:actin monomer binding"/>
    <property type="evidence" value="ECO:0007669"/>
    <property type="project" value="TreeGrafter"/>
</dbReference>
<evidence type="ECO:0000313" key="7">
    <source>
        <dbReference type="EMBL" id="GLC51523.1"/>
    </source>
</evidence>
<evidence type="ECO:0000256" key="3">
    <source>
        <dbReference type="ARBA" id="ARBA00022490"/>
    </source>
</evidence>
<dbReference type="InterPro" id="IPR048278">
    <property type="entry name" value="PFN"/>
</dbReference>
<dbReference type="Proteomes" id="UP001165080">
    <property type="component" value="Unassembled WGS sequence"/>
</dbReference>
<dbReference type="PANTHER" id="PTHR11604">
    <property type="entry name" value="PROFILIN"/>
    <property type="match status" value="1"/>
</dbReference>
<reference evidence="7 8" key="1">
    <citation type="journal article" date="2023" name="Commun. Biol.">
        <title>Reorganization of the ancestral sex-determining regions during the evolution of trioecy in Pleodorina starrii.</title>
        <authorList>
            <person name="Takahashi K."/>
            <person name="Suzuki S."/>
            <person name="Kawai-Toyooka H."/>
            <person name="Yamamoto K."/>
            <person name="Hamaji T."/>
            <person name="Ootsuki R."/>
            <person name="Yamaguchi H."/>
            <person name="Kawachi M."/>
            <person name="Higashiyama T."/>
            <person name="Nozaki H."/>
        </authorList>
    </citation>
    <scope>NUCLEOTIDE SEQUENCE [LARGE SCALE GENOMIC DNA]</scope>
    <source>
        <strain evidence="7 8">NIES-4479</strain>
    </source>
</reference>
<keyword evidence="3" id="KW-0963">Cytoplasm</keyword>
<dbReference type="OrthoDB" id="421374at2759"/>
<proteinExistence type="inferred from homology"/>
<dbReference type="SUPFAM" id="SSF55770">
    <property type="entry name" value="Profilin (actin-binding protein)"/>
    <property type="match status" value="1"/>
</dbReference>
<evidence type="ECO:0000256" key="4">
    <source>
        <dbReference type="ARBA" id="ARBA00023203"/>
    </source>
</evidence>
<evidence type="ECO:0000256" key="6">
    <source>
        <dbReference type="RuleBase" id="RU003909"/>
    </source>
</evidence>
<dbReference type="Gene3D" id="3.30.450.30">
    <property type="entry name" value="Dynein light chain 2a, cytoplasmic"/>
    <property type="match status" value="1"/>
</dbReference>
<keyword evidence="8" id="KW-1185">Reference proteome</keyword>
<dbReference type="EMBL" id="BRXU01000004">
    <property type="protein sequence ID" value="GLC51523.1"/>
    <property type="molecule type" value="Genomic_DNA"/>
</dbReference>
<dbReference type="GO" id="GO:0005856">
    <property type="term" value="C:cytoskeleton"/>
    <property type="evidence" value="ECO:0007669"/>
    <property type="project" value="UniProtKB-SubCell"/>
</dbReference>
<sequence>MSWDAYITSNLMAPLDAAGSTLTSAAILGLQGSVWSQSDKFPQFTTEEFDKMLAAMSDASITSVFISGAKYMKVSSDESVLRCRKDKSGFIARKTNTAIIMGFYDDPPVSGQVCNRVVEALGDYLENQGY</sequence>
<dbReference type="PRINTS" id="PR01640">
    <property type="entry name" value="PROFILINPLNT"/>
</dbReference>
<protein>
    <recommendedName>
        <fullName evidence="6">Profilin</fullName>
    </recommendedName>
</protein>
<evidence type="ECO:0000256" key="1">
    <source>
        <dbReference type="ARBA" id="ARBA00004245"/>
    </source>
</evidence>
<dbReference type="CDD" id="cd00148">
    <property type="entry name" value="PROF"/>
    <property type="match status" value="1"/>
</dbReference>
<evidence type="ECO:0000256" key="5">
    <source>
        <dbReference type="ARBA" id="ARBA00023212"/>
    </source>
</evidence>
<dbReference type="InterPro" id="IPR036140">
    <property type="entry name" value="PFN_sf"/>
</dbReference>
<dbReference type="Pfam" id="PF00235">
    <property type="entry name" value="Profilin"/>
    <property type="match status" value="1"/>
</dbReference>
<comment type="caution">
    <text evidence="7">The sequence shown here is derived from an EMBL/GenBank/DDBJ whole genome shotgun (WGS) entry which is preliminary data.</text>
</comment>
<evidence type="ECO:0000256" key="2">
    <source>
        <dbReference type="ARBA" id="ARBA00010058"/>
    </source>
</evidence>
<dbReference type="PRINTS" id="PR00392">
    <property type="entry name" value="PROFILIN"/>
</dbReference>
<dbReference type="GO" id="GO:0005938">
    <property type="term" value="C:cell cortex"/>
    <property type="evidence" value="ECO:0007669"/>
    <property type="project" value="TreeGrafter"/>
</dbReference>
<gene>
    <name evidence="7" type="primary">PLEST001489</name>
    <name evidence="7" type="ORF">PLESTB_000511700</name>
</gene>
<dbReference type="SMART" id="SM00392">
    <property type="entry name" value="PROF"/>
    <property type="match status" value="1"/>
</dbReference>
<evidence type="ECO:0000313" key="8">
    <source>
        <dbReference type="Proteomes" id="UP001165080"/>
    </source>
</evidence>
<name>A0A9W6EZX5_9CHLO</name>
<keyword evidence="4 6" id="KW-0009">Actin-binding</keyword>
<accession>A0A9W6EZX5</accession>
<comment type="subcellular location">
    <subcellularLocation>
        <location evidence="1">Cytoplasm</location>
        <location evidence="1">Cytoskeleton</location>
    </subcellularLocation>
</comment>